<evidence type="ECO:0000256" key="4">
    <source>
        <dbReference type="SAM" id="Phobius"/>
    </source>
</evidence>
<keyword evidence="4" id="KW-0812">Transmembrane</keyword>
<dbReference type="Gene3D" id="3.30.450.20">
    <property type="entry name" value="PAS domain"/>
    <property type="match status" value="2"/>
</dbReference>
<dbReference type="CDD" id="cd12915">
    <property type="entry name" value="PDC2_DGC_like"/>
    <property type="match status" value="1"/>
</dbReference>
<dbReference type="Pfam" id="PF02518">
    <property type="entry name" value="HATPase_c"/>
    <property type="match status" value="1"/>
</dbReference>
<proteinExistence type="predicted"/>
<comment type="caution">
    <text evidence="7">The sequence shown here is derived from an EMBL/GenBank/DDBJ whole genome shotgun (WGS) entry which is preliminary data.</text>
</comment>
<keyword evidence="3" id="KW-0597">Phosphoprotein</keyword>
<dbReference type="InterPro" id="IPR004358">
    <property type="entry name" value="Sig_transdc_His_kin-like_C"/>
</dbReference>
<dbReference type="PANTHER" id="PTHR43065">
    <property type="entry name" value="SENSOR HISTIDINE KINASE"/>
    <property type="match status" value="1"/>
</dbReference>
<comment type="catalytic activity">
    <reaction evidence="1">
        <text>ATP + protein L-histidine = ADP + protein N-phospho-L-histidine.</text>
        <dbReference type="EC" id="2.7.13.3"/>
    </reaction>
</comment>
<organism evidence="7 8">
    <name type="scientific">Paraburkholderia strydomiana</name>
    <dbReference type="NCBI Taxonomy" id="1245417"/>
    <lineage>
        <taxon>Bacteria</taxon>
        <taxon>Pseudomonadati</taxon>
        <taxon>Pseudomonadota</taxon>
        <taxon>Betaproteobacteria</taxon>
        <taxon>Burkholderiales</taxon>
        <taxon>Burkholderiaceae</taxon>
        <taxon>Paraburkholderia</taxon>
    </lineage>
</organism>
<dbReference type="EMBL" id="JAQQDH010000001">
    <property type="protein sequence ID" value="MFM0442863.1"/>
    <property type="molecule type" value="Genomic_DNA"/>
</dbReference>
<dbReference type="RefSeq" id="WP_408127306.1">
    <property type="nucleotide sequence ID" value="NZ_JAQQDH010000001.1"/>
</dbReference>
<dbReference type="InterPro" id="IPR001789">
    <property type="entry name" value="Sig_transdc_resp-reg_receiver"/>
</dbReference>
<dbReference type="SUPFAM" id="SSF55874">
    <property type="entry name" value="ATPase domain of HSP90 chaperone/DNA topoisomerase II/histidine kinase"/>
    <property type="match status" value="1"/>
</dbReference>
<dbReference type="InterPro" id="IPR036890">
    <property type="entry name" value="HATPase_C_sf"/>
</dbReference>
<evidence type="ECO:0000256" key="2">
    <source>
        <dbReference type="ARBA" id="ARBA00012438"/>
    </source>
</evidence>
<name>A0ABW9BVG2_9BURK</name>
<feature type="transmembrane region" description="Helical" evidence="4">
    <location>
        <begin position="272"/>
        <end position="296"/>
    </location>
</feature>
<feature type="domain" description="Response regulatory" evidence="6">
    <location>
        <begin position="579"/>
        <end position="692"/>
    </location>
</feature>
<evidence type="ECO:0000256" key="1">
    <source>
        <dbReference type="ARBA" id="ARBA00000085"/>
    </source>
</evidence>
<dbReference type="SMART" id="SM00387">
    <property type="entry name" value="HATPase_c"/>
    <property type="match status" value="1"/>
</dbReference>
<evidence type="ECO:0000313" key="8">
    <source>
        <dbReference type="Proteomes" id="UP001629288"/>
    </source>
</evidence>
<dbReference type="PROSITE" id="PS50109">
    <property type="entry name" value="HIS_KIN"/>
    <property type="match status" value="1"/>
</dbReference>
<sequence>MLRILLCVSIALPTLFAVAYGYLDYQRRVDEANDIVDRLTLVVSEQAAKVFDLNEQIGTRVRELLGTSDDLAIAANERAVHARLAAIGGSLPQIASISVFGADGKVLANSLTWPVPPLSVAEREDFRAAKARSPNTYFSNAMRSKIGGVDVFNTAFARQDADGRFIGVVSIALRRQYFADFYRQLADGRPYIGVGMYRSDGRPLVGLQPPDMPERATLGHASAPFVNGSMVGRAVMRFAPKDIERVASFRKVADYPIYVSSSYSTRAIFTQWWTHYLVIVAAISLPCLAVCALVAFSIRQLAAEQITWERWHGEVAMRISAEASSHRLRRVSALTNLIGDIAHNVNNLLMVVASNMQVARHKQFAGLEPEVTQVESAIATAEGLMRRLLSVARKRPLRLAVHDVQQLLSEAEQSIKQATGGKVETVVEGSDDLWPVFVDKQEFASVIIAIAQNAKEAMPSGGRFLVRCQNVRLRGNEDSVKAGDYVMVSCADNGMGMSSQSIARAFEPLFTTKSSAAGTGLGLAHVLAMCEQVGGTARIDSIEGKGTNVRLYLPRHAVVAPDTEEQRREEAQRTSAQRSVLLVEDNEGVAAGVTALLEMLGCEVYHQLSADEALTLFEHGRAFDLLLSDVQMPGKLNGIDLVELVMKAWPTQRVALMTGYANELDRARRLGITVLSKPFNIDELTALVATLEPRAGHESTVL</sequence>
<dbReference type="InterPro" id="IPR003594">
    <property type="entry name" value="HATPase_dom"/>
</dbReference>
<feature type="domain" description="Histidine kinase" evidence="5">
    <location>
        <begin position="340"/>
        <end position="557"/>
    </location>
</feature>
<dbReference type="Gene3D" id="3.30.565.10">
    <property type="entry name" value="Histidine kinase-like ATPase, C-terminal domain"/>
    <property type="match status" value="1"/>
</dbReference>
<keyword evidence="4" id="KW-0472">Membrane</keyword>
<dbReference type="InterPro" id="IPR011006">
    <property type="entry name" value="CheY-like_superfamily"/>
</dbReference>
<accession>A0ABW9BVG2</accession>
<dbReference type="EC" id="2.7.13.3" evidence="2"/>
<dbReference type="InterPro" id="IPR005467">
    <property type="entry name" value="His_kinase_dom"/>
</dbReference>
<evidence type="ECO:0000313" key="7">
    <source>
        <dbReference type="EMBL" id="MFM0442863.1"/>
    </source>
</evidence>
<keyword evidence="4" id="KW-1133">Transmembrane helix</keyword>
<dbReference type="SMART" id="SM00448">
    <property type="entry name" value="REC"/>
    <property type="match status" value="1"/>
</dbReference>
<gene>
    <name evidence="7" type="ORF">PQR00_04630</name>
</gene>
<dbReference type="Pfam" id="PF00072">
    <property type="entry name" value="Response_reg"/>
    <property type="match status" value="1"/>
</dbReference>
<dbReference type="Proteomes" id="UP001629288">
    <property type="component" value="Unassembled WGS sequence"/>
</dbReference>
<dbReference type="PRINTS" id="PR00344">
    <property type="entry name" value="BCTRLSENSOR"/>
</dbReference>
<keyword evidence="8" id="KW-1185">Reference proteome</keyword>
<feature type="modified residue" description="4-aspartylphosphate" evidence="3">
    <location>
        <position position="629"/>
    </location>
</feature>
<evidence type="ECO:0000256" key="3">
    <source>
        <dbReference type="PROSITE-ProRule" id="PRU00169"/>
    </source>
</evidence>
<dbReference type="PANTHER" id="PTHR43065:SF49">
    <property type="entry name" value="HISTIDINE KINASE"/>
    <property type="match status" value="1"/>
</dbReference>
<dbReference type="Gene3D" id="1.10.287.130">
    <property type="match status" value="1"/>
</dbReference>
<reference evidence="7 8" key="1">
    <citation type="journal article" date="2024" name="Chem. Sci.">
        <title>Discovery of megapolipeptins by genome mining of a Burkholderiales bacteria collection.</title>
        <authorList>
            <person name="Paulo B.S."/>
            <person name="Recchia M.J.J."/>
            <person name="Lee S."/>
            <person name="Fergusson C.H."/>
            <person name="Romanowski S.B."/>
            <person name="Hernandez A."/>
            <person name="Krull N."/>
            <person name="Liu D.Y."/>
            <person name="Cavanagh H."/>
            <person name="Bos A."/>
            <person name="Gray C.A."/>
            <person name="Murphy B.T."/>
            <person name="Linington R.G."/>
            <person name="Eustaquio A.S."/>
        </authorList>
    </citation>
    <scope>NUCLEOTIDE SEQUENCE [LARGE SCALE GENOMIC DNA]</scope>
    <source>
        <strain evidence="7 8">RL17-379-BIB-C</strain>
    </source>
</reference>
<dbReference type="CDD" id="cd12914">
    <property type="entry name" value="PDC1_DGC_like"/>
    <property type="match status" value="1"/>
</dbReference>
<evidence type="ECO:0000259" key="5">
    <source>
        <dbReference type="PROSITE" id="PS50109"/>
    </source>
</evidence>
<evidence type="ECO:0000259" key="6">
    <source>
        <dbReference type="PROSITE" id="PS50110"/>
    </source>
</evidence>
<dbReference type="Gene3D" id="3.40.50.2300">
    <property type="match status" value="1"/>
</dbReference>
<dbReference type="SUPFAM" id="SSF52172">
    <property type="entry name" value="CheY-like"/>
    <property type="match status" value="1"/>
</dbReference>
<protein>
    <recommendedName>
        <fullName evidence="2">histidine kinase</fullName>
        <ecNumber evidence="2">2.7.13.3</ecNumber>
    </recommendedName>
</protein>
<dbReference type="PROSITE" id="PS50110">
    <property type="entry name" value="RESPONSE_REGULATORY"/>
    <property type="match status" value="1"/>
</dbReference>